<dbReference type="SMART" id="SM00219">
    <property type="entry name" value="TyrKc"/>
    <property type="match status" value="1"/>
</dbReference>
<dbReference type="FunFam" id="1.10.510.10:FF:000554">
    <property type="entry name" value="Predicted protein"/>
    <property type="match status" value="1"/>
</dbReference>
<dbReference type="InterPro" id="IPR016201">
    <property type="entry name" value="PSI"/>
</dbReference>
<dbReference type="GO" id="GO:0007399">
    <property type="term" value="P:nervous system development"/>
    <property type="evidence" value="ECO:0007669"/>
    <property type="project" value="TreeGrafter"/>
</dbReference>
<reference evidence="25 26" key="1">
    <citation type="submission" date="2024-01" db="EMBL/GenBank/DDBJ databases">
        <title>The genome of the rayed Mediterranean limpet Patella caerulea (Linnaeus, 1758).</title>
        <authorList>
            <person name="Anh-Thu Weber A."/>
            <person name="Halstead-Nussloch G."/>
        </authorList>
    </citation>
    <scope>NUCLEOTIDE SEQUENCE [LARGE SCALE GENOMIC DNA]</scope>
    <source>
        <strain evidence="25">AATW-2023a</strain>
        <tissue evidence="25">Whole specimen</tissue>
    </source>
</reference>
<dbReference type="Gene3D" id="2.130.10.10">
    <property type="entry name" value="YVTN repeat-like/Quinoprotein amine dehydrogenase"/>
    <property type="match status" value="1"/>
</dbReference>
<dbReference type="InterPro" id="IPR000719">
    <property type="entry name" value="Prot_kinase_dom"/>
</dbReference>
<feature type="transmembrane region" description="Helical" evidence="21">
    <location>
        <begin position="894"/>
        <end position="916"/>
    </location>
</feature>
<dbReference type="Gene3D" id="2.60.40.10">
    <property type="entry name" value="Immunoglobulins"/>
    <property type="match status" value="3"/>
</dbReference>
<keyword evidence="10 20" id="KW-0067">ATP-binding</keyword>
<dbReference type="InterPro" id="IPR001627">
    <property type="entry name" value="Semap_dom"/>
</dbReference>
<evidence type="ECO:0000256" key="12">
    <source>
        <dbReference type="ARBA" id="ARBA00022989"/>
    </source>
</evidence>
<evidence type="ECO:0000256" key="8">
    <source>
        <dbReference type="ARBA" id="ARBA00022741"/>
    </source>
</evidence>
<dbReference type="PANTHER" id="PTHR24416">
    <property type="entry name" value="TYROSINE-PROTEIN KINASE RECEPTOR"/>
    <property type="match status" value="1"/>
</dbReference>
<sequence>MRATTHLLHLVFWYLITICAASRINDYLRSVTIGNTTLIKTITVDNRTGDVYFAGSKVIGQLDKDLRLKNQIYFNNPKGDDDISLLLVHAKSKKLLSCGTHKHGLCNWHSLQNISIYTTLDSENPTNYLGSNETTIVLPSSVKGCRRCLLVMQPVNGYQNETNDFISTRRVRSKRHQYSIPLAFNITHQDFGHMFSGLNVDPLIKKPVYMKPIYGFNDGRQFSYFLLLQENPDTTQIETKLARICSNDKLYNSYVEIELRCSHRLFGVYKKATSAYTSDGHLYISWVQGNRTSEDLDEGSIVCDFSVAELNTFFTETFVNCFKYATGYQPFWLSSKPKKCKLNSRSGSLDCGRRTQHGLSGTRYLNKAAFYHLESMIRALVSVRQSGQPVIILATSTGHIKKVLVSGSRDRKQEYFSMKVTEGNIGLQETVYLHNETLLYTVANNKIIEFNIKSCSMYKTCSACLSVRDPNGCGWYNGQCLRSDECKQLCGKLSNKSCPPSIKSIHPTDGPTCGGTLVTINGDYFDWDDNSKKVDIDINVADVVCTLKQWDAKKLVCKTRRAPKPILGAVQVTVNKRSDGIRRPYILQGSTKSTQIFQFKEVSVDSYEPSYGPVSGGTIITLRGKHLNIGISRSIMIGRHECLILQFSYDMLQCKTSAISTGSEVGSYEETAAETFLRFYIDNGTVRSDPRYQFEYLPDPIITGISPKTTFSSGGVPLTVFGTNLNSVADPMLIYHNISKKYQPCRVKPGGLSMVCTVPALPATTDSDELKLHFLLDGTNEHTCKIITYLSDPVIFPFQGGSRTLMLENTQSVDLEFLGANLSSRFNVEDVDIIIGDRPMVCRVISLTNTMMICTLYNTSIFNDTKHPVKVVIGNLEFYPGTVQFMGMALQIIGLWWLICVPAFLIIIIIIAIMFIRNWRSQNRNIQNGFISQKTIVYRIPDIRITDVDDDMSQSLNSLDDIDTKSFDRLTSSTLSIFQKDNLIIQQQHIIIQEEIGKGNFGCVYKGTYLNPESDAGAESIEVAIKTLKHKTPDEKELNTFLEEALIMKDFSHENVLKLMGVCLADQAIPYVVLPFMKNGDLLSYIRNPGNNPTIKDLILFGVDVAKGMDYLAKSKFVHRDLAARNCMLDATLRVKVADFGLTRDVYAQEYYSCRDNKARLPIKWMAVESIQKGTFTSMSDVWSYGVLLWELMTRGVNPYSDVDMWDMQRYLLSGRRLARPEYCPIEMYVIMEKCWQADPGSRPSFSSLVTNIPIMLKTLETEEEGFKNTYINLDDSCKYIYPDIHKI</sequence>
<dbReference type="Gene3D" id="1.10.510.10">
    <property type="entry name" value="Transferase(Phosphotransferase) domain 1"/>
    <property type="match status" value="1"/>
</dbReference>
<evidence type="ECO:0000313" key="25">
    <source>
        <dbReference type="EMBL" id="KAK6176441.1"/>
    </source>
</evidence>
<evidence type="ECO:0000256" key="19">
    <source>
        <dbReference type="PROSITE-ProRule" id="PRU00352"/>
    </source>
</evidence>
<dbReference type="PANTHER" id="PTHR24416:SF564">
    <property type="entry name" value="MACROPHAGE-STIMULATING PROTEIN RECEPTOR"/>
    <property type="match status" value="1"/>
</dbReference>
<dbReference type="InterPro" id="IPR050122">
    <property type="entry name" value="RTK"/>
</dbReference>
<evidence type="ECO:0000256" key="13">
    <source>
        <dbReference type="ARBA" id="ARBA00023136"/>
    </source>
</evidence>
<keyword evidence="16" id="KW-0675">Receptor</keyword>
<evidence type="ECO:0000256" key="4">
    <source>
        <dbReference type="ARBA" id="ARBA00022679"/>
    </source>
</evidence>
<keyword evidence="8 20" id="KW-0547">Nucleotide-binding</keyword>
<keyword evidence="9" id="KW-0418">Kinase</keyword>
<dbReference type="PRINTS" id="PR00109">
    <property type="entry name" value="TYRKINASE"/>
</dbReference>
<dbReference type="InterPro" id="IPR008266">
    <property type="entry name" value="Tyr_kinase_AS"/>
</dbReference>
<organism evidence="25 26">
    <name type="scientific">Patella caerulea</name>
    <name type="common">Rayed Mediterranean limpet</name>
    <dbReference type="NCBI Taxonomy" id="87958"/>
    <lineage>
        <taxon>Eukaryota</taxon>
        <taxon>Metazoa</taxon>
        <taxon>Spiralia</taxon>
        <taxon>Lophotrochozoa</taxon>
        <taxon>Mollusca</taxon>
        <taxon>Gastropoda</taxon>
        <taxon>Patellogastropoda</taxon>
        <taxon>Patelloidea</taxon>
        <taxon>Patellidae</taxon>
        <taxon>Patella</taxon>
    </lineage>
</organism>
<dbReference type="PROSITE" id="PS51004">
    <property type="entry name" value="SEMA"/>
    <property type="match status" value="1"/>
</dbReference>
<dbReference type="InterPro" id="IPR011009">
    <property type="entry name" value="Kinase-like_dom_sf"/>
</dbReference>
<dbReference type="Proteomes" id="UP001347796">
    <property type="component" value="Unassembled WGS sequence"/>
</dbReference>
<evidence type="ECO:0000256" key="3">
    <source>
        <dbReference type="ARBA" id="ARBA00022553"/>
    </source>
</evidence>
<dbReference type="SUPFAM" id="SSF101912">
    <property type="entry name" value="Sema domain"/>
    <property type="match status" value="1"/>
</dbReference>
<dbReference type="SMART" id="SM00423">
    <property type="entry name" value="PSI"/>
    <property type="match status" value="1"/>
</dbReference>
<name>A0AAN8PQZ8_PATCE</name>
<evidence type="ECO:0000259" key="24">
    <source>
        <dbReference type="PROSITE" id="PS51004"/>
    </source>
</evidence>
<dbReference type="EC" id="2.7.10.1" evidence="2"/>
<evidence type="ECO:0000256" key="21">
    <source>
        <dbReference type="SAM" id="Phobius"/>
    </source>
</evidence>
<keyword evidence="14" id="KW-0829">Tyrosine-protein kinase</keyword>
<evidence type="ECO:0000256" key="17">
    <source>
        <dbReference type="ARBA" id="ARBA00023180"/>
    </source>
</evidence>
<evidence type="ECO:0000256" key="10">
    <source>
        <dbReference type="ARBA" id="ARBA00022840"/>
    </source>
</evidence>
<keyword evidence="17" id="KW-0325">Glycoprotein</keyword>
<feature type="domain" description="Protein kinase" evidence="23">
    <location>
        <begin position="990"/>
        <end position="1256"/>
    </location>
</feature>
<dbReference type="EMBL" id="JAZGQO010000010">
    <property type="protein sequence ID" value="KAK6176441.1"/>
    <property type="molecule type" value="Genomic_DNA"/>
</dbReference>
<comment type="caution">
    <text evidence="25">The sequence shown here is derived from an EMBL/GenBank/DDBJ whole genome shotgun (WGS) entry which is preliminary data.</text>
</comment>
<dbReference type="PROSITE" id="PS00109">
    <property type="entry name" value="PROTEIN_KINASE_TYR"/>
    <property type="match status" value="1"/>
</dbReference>
<evidence type="ECO:0000256" key="1">
    <source>
        <dbReference type="ARBA" id="ARBA00004167"/>
    </source>
</evidence>
<dbReference type="GO" id="GO:0007169">
    <property type="term" value="P:cell surface receptor protein tyrosine kinase signaling pathway"/>
    <property type="evidence" value="ECO:0007669"/>
    <property type="project" value="TreeGrafter"/>
</dbReference>
<dbReference type="InterPro" id="IPR002909">
    <property type="entry name" value="IPT_dom"/>
</dbReference>
<dbReference type="SMART" id="SM00630">
    <property type="entry name" value="Sema"/>
    <property type="match status" value="1"/>
</dbReference>
<dbReference type="GO" id="GO:0016477">
    <property type="term" value="P:cell migration"/>
    <property type="evidence" value="ECO:0007669"/>
    <property type="project" value="TreeGrafter"/>
</dbReference>
<keyword evidence="7" id="KW-0677">Repeat</keyword>
<protein>
    <recommendedName>
        <fullName evidence="2">receptor protein-tyrosine kinase</fullName>
        <ecNumber evidence="2">2.7.10.1</ecNumber>
    </recommendedName>
</protein>
<feature type="binding site" evidence="20">
    <location>
        <position position="1026"/>
    </location>
    <ligand>
        <name>ATP</name>
        <dbReference type="ChEBI" id="CHEBI:30616"/>
    </ligand>
</feature>
<evidence type="ECO:0000256" key="16">
    <source>
        <dbReference type="ARBA" id="ARBA00023170"/>
    </source>
</evidence>
<evidence type="ECO:0000259" key="23">
    <source>
        <dbReference type="PROSITE" id="PS50011"/>
    </source>
</evidence>
<dbReference type="InterPro" id="IPR036352">
    <property type="entry name" value="Semap_dom_sf"/>
</dbReference>
<dbReference type="InterPro" id="IPR017441">
    <property type="entry name" value="Protein_kinase_ATP_BS"/>
</dbReference>
<dbReference type="Gene3D" id="3.30.1680.10">
    <property type="entry name" value="ligand-binding face of the semaphorins, domain 2"/>
    <property type="match status" value="1"/>
</dbReference>
<evidence type="ECO:0000256" key="20">
    <source>
        <dbReference type="PROSITE-ProRule" id="PRU10141"/>
    </source>
</evidence>
<evidence type="ECO:0000256" key="14">
    <source>
        <dbReference type="ARBA" id="ARBA00023137"/>
    </source>
</evidence>
<evidence type="ECO:0000313" key="26">
    <source>
        <dbReference type="Proteomes" id="UP001347796"/>
    </source>
</evidence>
<keyword evidence="26" id="KW-1185">Reference proteome</keyword>
<feature type="chain" id="PRO_5042935362" description="receptor protein-tyrosine kinase" evidence="22">
    <location>
        <begin position="22"/>
        <end position="1288"/>
    </location>
</feature>
<keyword evidence="3" id="KW-0597">Phosphoprotein</keyword>
<keyword evidence="13 21" id="KW-0472">Membrane</keyword>
<dbReference type="Gene3D" id="3.30.200.20">
    <property type="entry name" value="Phosphorylase Kinase, domain 1"/>
    <property type="match status" value="1"/>
</dbReference>
<keyword evidence="12 21" id="KW-1133">Transmembrane helix</keyword>
<evidence type="ECO:0000256" key="2">
    <source>
        <dbReference type="ARBA" id="ARBA00011902"/>
    </source>
</evidence>
<comment type="subcellular location">
    <subcellularLocation>
        <location evidence="1">Membrane</location>
        <topology evidence="1">Single-pass membrane protein</topology>
    </subcellularLocation>
</comment>
<gene>
    <name evidence="25" type="ORF">SNE40_014727</name>
</gene>
<feature type="signal peptide" evidence="22">
    <location>
        <begin position="1"/>
        <end position="21"/>
    </location>
</feature>
<keyword evidence="5 21" id="KW-0812">Transmembrane</keyword>
<evidence type="ECO:0000256" key="6">
    <source>
        <dbReference type="ARBA" id="ARBA00022729"/>
    </source>
</evidence>
<feature type="domain" description="Sema" evidence="24">
    <location>
        <begin position="1"/>
        <end position="452"/>
    </location>
</feature>
<dbReference type="PROSITE" id="PS50011">
    <property type="entry name" value="PROTEIN_KINASE_DOM"/>
    <property type="match status" value="1"/>
</dbReference>
<accession>A0AAN8PQZ8</accession>
<evidence type="ECO:0000256" key="22">
    <source>
        <dbReference type="SAM" id="SignalP"/>
    </source>
</evidence>
<keyword evidence="11" id="KW-0832">Ubl conjugation</keyword>
<dbReference type="GO" id="GO:0043235">
    <property type="term" value="C:receptor complex"/>
    <property type="evidence" value="ECO:0007669"/>
    <property type="project" value="TreeGrafter"/>
</dbReference>
<evidence type="ECO:0000256" key="9">
    <source>
        <dbReference type="ARBA" id="ARBA00022777"/>
    </source>
</evidence>
<dbReference type="SMART" id="SM00429">
    <property type="entry name" value="IPT"/>
    <property type="match status" value="3"/>
</dbReference>
<evidence type="ECO:0000256" key="18">
    <source>
        <dbReference type="ARBA" id="ARBA00051243"/>
    </source>
</evidence>
<proteinExistence type="predicted"/>
<dbReference type="SUPFAM" id="SSF56112">
    <property type="entry name" value="Protein kinase-like (PK-like)"/>
    <property type="match status" value="1"/>
</dbReference>
<keyword evidence="4" id="KW-0808">Transferase</keyword>
<dbReference type="SUPFAM" id="SSF103575">
    <property type="entry name" value="Plexin repeat"/>
    <property type="match status" value="1"/>
</dbReference>
<dbReference type="InterPro" id="IPR013783">
    <property type="entry name" value="Ig-like_fold"/>
</dbReference>
<keyword evidence="15" id="KW-1015">Disulfide bond</keyword>
<dbReference type="InterPro" id="IPR014756">
    <property type="entry name" value="Ig_E-set"/>
</dbReference>
<keyword evidence="6 22" id="KW-0732">Signal</keyword>
<dbReference type="CDD" id="cd00603">
    <property type="entry name" value="IPT_PCSR"/>
    <property type="match status" value="1"/>
</dbReference>
<evidence type="ECO:0000256" key="5">
    <source>
        <dbReference type="ARBA" id="ARBA00022692"/>
    </source>
</evidence>
<dbReference type="GO" id="GO:0005886">
    <property type="term" value="C:plasma membrane"/>
    <property type="evidence" value="ECO:0007669"/>
    <property type="project" value="TreeGrafter"/>
</dbReference>
<dbReference type="PROSITE" id="PS00107">
    <property type="entry name" value="PROTEIN_KINASE_ATP"/>
    <property type="match status" value="1"/>
</dbReference>
<comment type="caution">
    <text evidence="19">Lacks conserved residue(s) required for the propagation of feature annotation.</text>
</comment>
<dbReference type="InterPro" id="IPR015943">
    <property type="entry name" value="WD40/YVTN_repeat-like_dom_sf"/>
</dbReference>
<dbReference type="SUPFAM" id="SSF81296">
    <property type="entry name" value="E set domains"/>
    <property type="match status" value="3"/>
</dbReference>
<evidence type="ECO:0000256" key="15">
    <source>
        <dbReference type="ARBA" id="ARBA00023157"/>
    </source>
</evidence>
<dbReference type="Pfam" id="PF01833">
    <property type="entry name" value="TIG"/>
    <property type="match status" value="3"/>
</dbReference>
<evidence type="ECO:0000256" key="11">
    <source>
        <dbReference type="ARBA" id="ARBA00022843"/>
    </source>
</evidence>
<dbReference type="GO" id="GO:0005524">
    <property type="term" value="F:ATP binding"/>
    <property type="evidence" value="ECO:0007669"/>
    <property type="project" value="UniProtKB-UniRule"/>
</dbReference>
<dbReference type="Pfam" id="PF07714">
    <property type="entry name" value="PK_Tyr_Ser-Thr"/>
    <property type="match status" value="1"/>
</dbReference>
<dbReference type="GO" id="GO:0004714">
    <property type="term" value="F:transmembrane receptor protein tyrosine kinase activity"/>
    <property type="evidence" value="ECO:0007669"/>
    <property type="project" value="UniProtKB-EC"/>
</dbReference>
<dbReference type="InterPro" id="IPR020635">
    <property type="entry name" value="Tyr_kinase_cat_dom"/>
</dbReference>
<dbReference type="InterPro" id="IPR001245">
    <property type="entry name" value="Ser-Thr/Tyr_kinase_cat_dom"/>
</dbReference>
<comment type="catalytic activity">
    <reaction evidence="18">
        <text>L-tyrosyl-[protein] + ATP = O-phospho-L-tyrosyl-[protein] + ADP + H(+)</text>
        <dbReference type="Rhea" id="RHEA:10596"/>
        <dbReference type="Rhea" id="RHEA-COMP:10136"/>
        <dbReference type="Rhea" id="RHEA-COMP:20101"/>
        <dbReference type="ChEBI" id="CHEBI:15378"/>
        <dbReference type="ChEBI" id="CHEBI:30616"/>
        <dbReference type="ChEBI" id="CHEBI:46858"/>
        <dbReference type="ChEBI" id="CHEBI:61978"/>
        <dbReference type="ChEBI" id="CHEBI:456216"/>
        <dbReference type="EC" id="2.7.10.1"/>
    </reaction>
</comment>
<evidence type="ECO:0000256" key="7">
    <source>
        <dbReference type="ARBA" id="ARBA00022737"/>
    </source>
</evidence>